<keyword evidence="4" id="KW-1185">Reference proteome</keyword>
<dbReference type="InterPro" id="IPR000873">
    <property type="entry name" value="AMP-dep_synth/lig_dom"/>
</dbReference>
<reference evidence="3 4" key="1">
    <citation type="journal article" date="2012" name="Science">
        <title>The Paleozoic origin of enzymatic lignin decomposition reconstructed from 31 fungal genomes.</title>
        <authorList>
            <person name="Floudas D."/>
            <person name="Binder M."/>
            <person name="Riley R."/>
            <person name="Barry K."/>
            <person name="Blanchette R.A."/>
            <person name="Henrissat B."/>
            <person name="Martinez A.T."/>
            <person name="Otillar R."/>
            <person name="Spatafora J.W."/>
            <person name="Yadav J.S."/>
            <person name="Aerts A."/>
            <person name="Benoit I."/>
            <person name="Boyd A."/>
            <person name="Carlson A."/>
            <person name="Copeland A."/>
            <person name="Coutinho P.M."/>
            <person name="de Vries R.P."/>
            <person name="Ferreira P."/>
            <person name="Findley K."/>
            <person name="Foster B."/>
            <person name="Gaskell J."/>
            <person name="Glotzer D."/>
            <person name="Gorecki P."/>
            <person name="Heitman J."/>
            <person name="Hesse C."/>
            <person name="Hori C."/>
            <person name="Igarashi K."/>
            <person name="Jurgens J.A."/>
            <person name="Kallen N."/>
            <person name="Kersten P."/>
            <person name="Kohler A."/>
            <person name="Kuees U."/>
            <person name="Kumar T.K.A."/>
            <person name="Kuo A."/>
            <person name="LaButti K."/>
            <person name="Larrondo L.F."/>
            <person name="Lindquist E."/>
            <person name="Ling A."/>
            <person name="Lombard V."/>
            <person name="Lucas S."/>
            <person name="Lundell T."/>
            <person name="Martin R."/>
            <person name="McLaughlin D.J."/>
            <person name="Morgenstern I."/>
            <person name="Morin E."/>
            <person name="Murat C."/>
            <person name="Nagy L.G."/>
            <person name="Nolan M."/>
            <person name="Ohm R.A."/>
            <person name="Patyshakuliyeva A."/>
            <person name="Rokas A."/>
            <person name="Ruiz-Duenas F.J."/>
            <person name="Sabat G."/>
            <person name="Salamov A."/>
            <person name="Samejima M."/>
            <person name="Schmutz J."/>
            <person name="Slot J.C."/>
            <person name="St John F."/>
            <person name="Stenlid J."/>
            <person name="Sun H."/>
            <person name="Sun S."/>
            <person name="Syed K."/>
            <person name="Tsang A."/>
            <person name="Wiebenga A."/>
            <person name="Young D."/>
            <person name="Pisabarro A."/>
            <person name="Eastwood D.C."/>
            <person name="Martin F."/>
            <person name="Cullen D."/>
            <person name="Grigoriev I.V."/>
            <person name="Hibbett D.S."/>
        </authorList>
    </citation>
    <scope>NUCLEOTIDE SEQUENCE</scope>
    <source>
        <strain evidence="4">FP-58527</strain>
    </source>
</reference>
<dbReference type="eggNOG" id="KOG1177">
    <property type="taxonomic scope" value="Eukaryota"/>
</dbReference>
<protein>
    <recommendedName>
        <fullName evidence="5">Acetyl-CoA synthetase-like protein</fullName>
    </recommendedName>
</protein>
<dbReference type="Pfam" id="PF13193">
    <property type="entry name" value="AMP-binding_C"/>
    <property type="match status" value="1"/>
</dbReference>
<dbReference type="PROSITE" id="PS00455">
    <property type="entry name" value="AMP_BINDING"/>
    <property type="match status" value="1"/>
</dbReference>
<dbReference type="InterPro" id="IPR045851">
    <property type="entry name" value="AMP-bd_C_sf"/>
</dbReference>
<feature type="domain" description="AMP-binding enzyme C-terminal" evidence="2">
    <location>
        <begin position="563"/>
        <end position="645"/>
    </location>
</feature>
<organism evidence="3 4">
    <name type="scientific">Fomitopsis schrenkii</name>
    <name type="common">Brown rot fungus</name>
    <dbReference type="NCBI Taxonomy" id="2126942"/>
    <lineage>
        <taxon>Eukaryota</taxon>
        <taxon>Fungi</taxon>
        <taxon>Dikarya</taxon>
        <taxon>Basidiomycota</taxon>
        <taxon>Agaricomycotina</taxon>
        <taxon>Agaricomycetes</taxon>
        <taxon>Polyporales</taxon>
        <taxon>Fomitopsis</taxon>
    </lineage>
</organism>
<dbReference type="GO" id="GO:0031956">
    <property type="term" value="F:medium-chain fatty acid-CoA ligase activity"/>
    <property type="evidence" value="ECO:0007669"/>
    <property type="project" value="TreeGrafter"/>
</dbReference>
<dbReference type="InParanoid" id="S8DXT5"/>
<feature type="domain" description="AMP-dependent synthetase/ligase" evidence="1">
    <location>
        <begin position="117"/>
        <end position="508"/>
    </location>
</feature>
<proteinExistence type="predicted"/>
<dbReference type="STRING" id="743788.S8DXT5"/>
<evidence type="ECO:0000313" key="3">
    <source>
        <dbReference type="EMBL" id="EPS97437.1"/>
    </source>
</evidence>
<dbReference type="EMBL" id="KE504176">
    <property type="protein sequence ID" value="EPS97437.1"/>
    <property type="molecule type" value="Genomic_DNA"/>
</dbReference>
<dbReference type="PANTHER" id="PTHR43201:SF30">
    <property type="entry name" value="AMP-DEPENDENT SYNTHETASE_LIGASE DOMAIN-CONTAINING PROTEIN"/>
    <property type="match status" value="1"/>
</dbReference>
<sequence>MTCMITLQVGSSGPPGINDAHSALGATITCVDLAMLLLPLRSSPKAAPARVAKLLRRAVTLSAVDGPTHPSLVQHTFPEYFATEVLPKHASRPALISRGERPRPHGGPFPRNMLVESHLAWDFEEFDAHIQALARGLLDIGVEKGDRVGVVMGSNSAYAMLQWACASIGAILVSLNPAYRLSELVSTLNLVKVKHLFLVPRLRSSTYISTLSSAFPALANSAQGGIQEPAIPSLKNLVVVDNTPGAYGKVGGDLRQFEEECEVARCVVDFREVLVWREDSPLKTRVAEIARSLHHDEVMNLQFTSGTTGAPKAVSLTHHNLLNNAISIARNMRLTPSDVLCNVPPLFHWNLAAWSHGACIVYPSETYSPPAIVDALVDEACTALHGVPTHHLGVLHEVQRRRAEGETVDTTRLRTGIASGSPVPIEMMKRLIEQLNLRELTVAFGMTETSPVSFQTNPDDPVIKRVETVGRPLPHVRAKIVNEQRETVPLGTPGEILVSGYLLHQGYWDDEEQTARSTVTDAEGTFWICTGDEGILDEDGYLKVVGRIKDIIIRGGENLFPVQIENVLTTHPAISEAAAVAVPHPVLGEVVGAWIVRESNARPFAREEVREFVARGMNPQNAPAWVWFAGEDGVPDELPKTASGKVMKHVLRSWVKDLAKKEVGRVDPPATARRIS</sequence>
<evidence type="ECO:0000313" key="4">
    <source>
        <dbReference type="Proteomes" id="UP000015241"/>
    </source>
</evidence>
<gene>
    <name evidence="3" type="ORF">FOMPIDRAFT_1061853</name>
</gene>
<accession>S8DXT5</accession>
<evidence type="ECO:0008006" key="5">
    <source>
        <dbReference type="Google" id="ProtNLM"/>
    </source>
</evidence>
<dbReference type="Pfam" id="PF00501">
    <property type="entry name" value="AMP-binding"/>
    <property type="match status" value="1"/>
</dbReference>
<dbReference type="PANTHER" id="PTHR43201">
    <property type="entry name" value="ACYL-COA SYNTHETASE"/>
    <property type="match status" value="1"/>
</dbReference>
<dbReference type="HOGENOM" id="CLU_000022_59_7_1"/>
<dbReference type="Proteomes" id="UP000015241">
    <property type="component" value="Unassembled WGS sequence"/>
</dbReference>
<name>S8DXT5_FOMSC</name>
<evidence type="ECO:0000259" key="1">
    <source>
        <dbReference type="Pfam" id="PF00501"/>
    </source>
</evidence>
<dbReference type="InterPro" id="IPR025110">
    <property type="entry name" value="AMP-bd_C"/>
</dbReference>
<dbReference type="GO" id="GO:0006631">
    <property type="term" value="P:fatty acid metabolic process"/>
    <property type="evidence" value="ECO:0007669"/>
    <property type="project" value="TreeGrafter"/>
</dbReference>
<dbReference type="FunCoup" id="S8DXT5">
    <property type="interactions" value="324"/>
</dbReference>
<dbReference type="InterPro" id="IPR042099">
    <property type="entry name" value="ANL_N_sf"/>
</dbReference>
<dbReference type="Gene3D" id="3.40.50.12780">
    <property type="entry name" value="N-terminal domain of ligase-like"/>
    <property type="match status" value="1"/>
</dbReference>
<dbReference type="InterPro" id="IPR020845">
    <property type="entry name" value="AMP-binding_CS"/>
</dbReference>
<dbReference type="OrthoDB" id="10253115at2759"/>
<evidence type="ECO:0000259" key="2">
    <source>
        <dbReference type="Pfam" id="PF13193"/>
    </source>
</evidence>
<dbReference type="Gene3D" id="3.30.300.30">
    <property type="match status" value="1"/>
</dbReference>
<dbReference type="SUPFAM" id="SSF56801">
    <property type="entry name" value="Acetyl-CoA synthetase-like"/>
    <property type="match status" value="1"/>
</dbReference>
<dbReference type="AlphaFoldDB" id="S8DXT5"/>